<comment type="caution">
    <text evidence="15">The sequence shown here is derived from an EMBL/GenBank/DDBJ whole genome shotgun (WGS) entry which is preliminary data.</text>
</comment>
<dbReference type="GO" id="GO:0044718">
    <property type="term" value="P:siderophore transmembrane transport"/>
    <property type="evidence" value="ECO:0007669"/>
    <property type="project" value="TreeGrafter"/>
</dbReference>
<dbReference type="InterPro" id="IPR036942">
    <property type="entry name" value="Beta-barrel_TonB_sf"/>
</dbReference>
<evidence type="ECO:0000256" key="9">
    <source>
        <dbReference type="ARBA" id="ARBA00023237"/>
    </source>
</evidence>
<evidence type="ECO:0000313" key="16">
    <source>
        <dbReference type="Proteomes" id="UP000739538"/>
    </source>
</evidence>
<organism evidence="15 16">
    <name type="scientific">Eiseniibacteriota bacterium</name>
    <dbReference type="NCBI Taxonomy" id="2212470"/>
    <lineage>
        <taxon>Bacteria</taxon>
        <taxon>Candidatus Eiseniibacteriota</taxon>
    </lineage>
</organism>
<dbReference type="Gene3D" id="2.170.130.10">
    <property type="entry name" value="TonB-dependent receptor, plug domain"/>
    <property type="match status" value="1"/>
</dbReference>
<comment type="similarity">
    <text evidence="10 11">Belongs to the TonB-dependent receptor family.</text>
</comment>
<evidence type="ECO:0000256" key="11">
    <source>
        <dbReference type="RuleBase" id="RU003357"/>
    </source>
</evidence>
<comment type="subcellular location">
    <subcellularLocation>
        <location evidence="1 10">Cell outer membrane</location>
        <topology evidence="1 10">Multi-pass membrane protein</topology>
    </subcellularLocation>
</comment>
<sequence length="735" mass="80075">MSAVSVLCAVTVAVFTVGALAGSSSADSAEAGLGSSPVAVSEAVDDTIDSDSHAVIAALDPASPPEIDPHSEPVSEPTFWPDVVDTLDIVRSGVSPRELLDASPGFSSWIELGTAVPASHDLADLVARVEGVHVNSYGGLGAFSTATIRGSSSSQVQVVLDGVPLTSARDGMTNLGLIPLQVLDHAIVRRGAQTLSLAGPPAAGVIELFSPPAASTPLRLGISVGSFDTRSTFGHWGTSKGPWGLLLSGQRRSTEGDFSYLDRNGTDANHEDDEITTRSNNDHLDESVLWKTTFAPVQSVALAYTGQRTERDGGVAGTETIQTETTRYRSVRSRHQLGTDARFGLPALSPRWGKALLSVQAFRDETWDHFSNPAGEVGLGLADTESDLEKFGWEAKAALPFVPAGLRFEAVHARDEETWTPYDRLHDIREYGRKRSSRTTITSGRWTGLGEHVTLDASYRWDRATDNYDGPVVFGRPPEPGPERTQRFEAPTFGLRLGLGSGLSLHANRGKFLRWPTFPELFGQNGVQDGNPKLRPEAGLQWDLGLRLRGDHLRIDAAYFESVTEDEILLLQNSQRTVKAQNVDRTWVHGIESSQEAVLFLPKDLTVTVSTNITWQEALDRGVSRAYRGKEVPYLPTLEGRGSVTVEMAPWSAQYGVTTRSDVYRDRYNSEEKETPGHSVHEAALERVLMRGRATVRAEVQNLFDHRSQDIEGYPLPGRTYFLELTLEPFGPSRN</sequence>
<dbReference type="GO" id="GO:0009279">
    <property type="term" value="C:cell outer membrane"/>
    <property type="evidence" value="ECO:0007669"/>
    <property type="project" value="UniProtKB-SubCell"/>
</dbReference>
<reference evidence="15" key="2">
    <citation type="journal article" date="2021" name="Microbiome">
        <title>Successional dynamics and alternative stable states in a saline activated sludge microbial community over 9 years.</title>
        <authorList>
            <person name="Wang Y."/>
            <person name="Ye J."/>
            <person name="Ju F."/>
            <person name="Liu L."/>
            <person name="Boyd J.A."/>
            <person name="Deng Y."/>
            <person name="Parks D.H."/>
            <person name="Jiang X."/>
            <person name="Yin X."/>
            <person name="Woodcroft B.J."/>
            <person name="Tyson G.W."/>
            <person name="Hugenholtz P."/>
            <person name="Polz M.F."/>
            <person name="Zhang T."/>
        </authorList>
    </citation>
    <scope>NUCLEOTIDE SEQUENCE</scope>
    <source>
        <strain evidence="15">HKST-UBA02</strain>
    </source>
</reference>
<dbReference type="PANTHER" id="PTHR30069">
    <property type="entry name" value="TONB-DEPENDENT OUTER MEMBRANE RECEPTOR"/>
    <property type="match status" value="1"/>
</dbReference>
<dbReference type="GO" id="GO:0015344">
    <property type="term" value="F:siderophore uptake transmembrane transporter activity"/>
    <property type="evidence" value="ECO:0007669"/>
    <property type="project" value="TreeGrafter"/>
</dbReference>
<keyword evidence="4 10" id="KW-0812">Transmembrane</keyword>
<evidence type="ECO:0000256" key="7">
    <source>
        <dbReference type="ARBA" id="ARBA00023136"/>
    </source>
</evidence>
<evidence type="ECO:0000256" key="6">
    <source>
        <dbReference type="ARBA" id="ARBA00023077"/>
    </source>
</evidence>
<evidence type="ECO:0000256" key="12">
    <source>
        <dbReference type="SAM" id="SignalP"/>
    </source>
</evidence>
<dbReference type="AlphaFoldDB" id="A0A956NE22"/>
<keyword evidence="3 10" id="KW-1134">Transmembrane beta strand</keyword>
<evidence type="ECO:0000256" key="3">
    <source>
        <dbReference type="ARBA" id="ARBA00022452"/>
    </source>
</evidence>
<keyword evidence="8 15" id="KW-0675">Receptor</keyword>
<reference evidence="15" key="1">
    <citation type="submission" date="2020-04" db="EMBL/GenBank/DDBJ databases">
        <authorList>
            <person name="Zhang T."/>
        </authorList>
    </citation>
    <scope>NUCLEOTIDE SEQUENCE</scope>
    <source>
        <strain evidence="15">HKST-UBA02</strain>
    </source>
</reference>
<feature type="chain" id="PRO_5037398119" evidence="12">
    <location>
        <begin position="22"/>
        <end position="735"/>
    </location>
</feature>
<accession>A0A956NE22</accession>
<dbReference type="Pfam" id="PF07715">
    <property type="entry name" value="Plug"/>
    <property type="match status" value="1"/>
</dbReference>
<evidence type="ECO:0000256" key="1">
    <source>
        <dbReference type="ARBA" id="ARBA00004571"/>
    </source>
</evidence>
<dbReference type="InterPro" id="IPR039426">
    <property type="entry name" value="TonB-dep_rcpt-like"/>
</dbReference>
<dbReference type="InterPro" id="IPR037066">
    <property type="entry name" value="Plug_dom_sf"/>
</dbReference>
<feature type="domain" description="TonB-dependent receptor plug" evidence="14">
    <location>
        <begin position="119"/>
        <end position="204"/>
    </location>
</feature>
<keyword evidence="5 12" id="KW-0732">Signal</keyword>
<proteinExistence type="inferred from homology"/>
<keyword evidence="6 11" id="KW-0798">TonB box</keyword>
<feature type="signal peptide" evidence="12">
    <location>
        <begin position="1"/>
        <end position="21"/>
    </location>
</feature>
<dbReference type="SUPFAM" id="SSF56935">
    <property type="entry name" value="Porins"/>
    <property type="match status" value="1"/>
</dbReference>
<dbReference type="InterPro" id="IPR000531">
    <property type="entry name" value="Beta-barrel_TonB"/>
</dbReference>
<keyword evidence="7 10" id="KW-0472">Membrane</keyword>
<evidence type="ECO:0000259" key="13">
    <source>
        <dbReference type="Pfam" id="PF00593"/>
    </source>
</evidence>
<dbReference type="Proteomes" id="UP000739538">
    <property type="component" value="Unassembled WGS sequence"/>
</dbReference>
<keyword evidence="9 10" id="KW-0998">Cell outer membrane</keyword>
<protein>
    <submittedName>
        <fullName evidence="15">TonB-dependent receptor</fullName>
    </submittedName>
</protein>
<dbReference type="EMBL" id="JAGQHS010000090">
    <property type="protein sequence ID" value="MCA9757269.1"/>
    <property type="molecule type" value="Genomic_DNA"/>
</dbReference>
<evidence type="ECO:0000259" key="14">
    <source>
        <dbReference type="Pfam" id="PF07715"/>
    </source>
</evidence>
<evidence type="ECO:0000256" key="2">
    <source>
        <dbReference type="ARBA" id="ARBA00022448"/>
    </source>
</evidence>
<dbReference type="PANTHER" id="PTHR30069:SF29">
    <property type="entry name" value="HEMOGLOBIN AND HEMOGLOBIN-HAPTOGLOBIN-BINDING PROTEIN 1-RELATED"/>
    <property type="match status" value="1"/>
</dbReference>
<dbReference type="Pfam" id="PF00593">
    <property type="entry name" value="TonB_dep_Rec_b-barrel"/>
    <property type="match status" value="1"/>
</dbReference>
<gene>
    <name evidence="15" type="ORF">KDA27_15795</name>
</gene>
<dbReference type="Gene3D" id="2.40.170.20">
    <property type="entry name" value="TonB-dependent receptor, beta-barrel domain"/>
    <property type="match status" value="1"/>
</dbReference>
<evidence type="ECO:0000256" key="5">
    <source>
        <dbReference type="ARBA" id="ARBA00022729"/>
    </source>
</evidence>
<evidence type="ECO:0000256" key="8">
    <source>
        <dbReference type="ARBA" id="ARBA00023170"/>
    </source>
</evidence>
<evidence type="ECO:0000256" key="4">
    <source>
        <dbReference type="ARBA" id="ARBA00022692"/>
    </source>
</evidence>
<name>A0A956NE22_UNCEI</name>
<evidence type="ECO:0000256" key="10">
    <source>
        <dbReference type="PROSITE-ProRule" id="PRU01360"/>
    </source>
</evidence>
<dbReference type="PROSITE" id="PS52016">
    <property type="entry name" value="TONB_DEPENDENT_REC_3"/>
    <property type="match status" value="1"/>
</dbReference>
<dbReference type="InterPro" id="IPR012910">
    <property type="entry name" value="Plug_dom"/>
</dbReference>
<feature type="domain" description="TonB-dependent receptor-like beta-barrel" evidence="13">
    <location>
        <begin position="294"/>
        <end position="703"/>
    </location>
</feature>
<evidence type="ECO:0000313" key="15">
    <source>
        <dbReference type="EMBL" id="MCA9757269.1"/>
    </source>
</evidence>
<keyword evidence="2 10" id="KW-0813">Transport</keyword>